<dbReference type="Pfam" id="PF10079">
    <property type="entry name" value="Rossmann-like_BshC"/>
    <property type="match status" value="1"/>
</dbReference>
<evidence type="ECO:0000313" key="6">
    <source>
        <dbReference type="Proteomes" id="UP000295210"/>
    </source>
</evidence>
<dbReference type="Proteomes" id="UP000295210">
    <property type="component" value="Unassembled WGS sequence"/>
</dbReference>
<gene>
    <name evidence="2" type="primary">bshC</name>
    <name evidence="5" type="ORF">C7378_1523</name>
</gene>
<feature type="domain" description="Bacillithiol biosynthesis BshC C-terminal coiled-coil" evidence="4">
    <location>
        <begin position="376"/>
        <end position="531"/>
    </location>
</feature>
<dbReference type="RefSeq" id="WP_131994166.1">
    <property type="nucleotide sequence ID" value="NZ_SMGK01000002.1"/>
</dbReference>
<dbReference type="HAMAP" id="MF_01867">
    <property type="entry name" value="BshC"/>
    <property type="match status" value="1"/>
</dbReference>
<dbReference type="PIRSF" id="PIRSF012535">
    <property type="entry name" value="UCP012535"/>
    <property type="match status" value="1"/>
</dbReference>
<dbReference type="Pfam" id="PF24850">
    <property type="entry name" value="CC_BshC"/>
    <property type="match status" value="1"/>
</dbReference>
<organism evidence="5 6">
    <name type="scientific">Acidipila rosea</name>
    <dbReference type="NCBI Taxonomy" id="768535"/>
    <lineage>
        <taxon>Bacteria</taxon>
        <taxon>Pseudomonadati</taxon>
        <taxon>Acidobacteriota</taxon>
        <taxon>Terriglobia</taxon>
        <taxon>Terriglobales</taxon>
        <taxon>Acidobacteriaceae</taxon>
        <taxon>Acidipila</taxon>
    </lineage>
</organism>
<evidence type="ECO:0000259" key="3">
    <source>
        <dbReference type="Pfam" id="PF10079"/>
    </source>
</evidence>
<evidence type="ECO:0000259" key="4">
    <source>
        <dbReference type="Pfam" id="PF24850"/>
    </source>
</evidence>
<keyword evidence="1 2" id="KW-0436">Ligase</keyword>
<dbReference type="InterPro" id="IPR055398">
    <property type="entry name" value="Rossmann-like_BshC"/>
</dbReference>
<comment type="similarity">
    <text evidence="2">Belongs to the BshC family.</text>
</comment>
<sequence>MQTECFPSSIVPGQNKLFTAYAASHEPLSPFYSETPWSQQWMSQAATTSSAQREAVATLLAEQNRSFGASEKVLSNIEQLRSGAGAVVTGQQVTLFGGPLYTLLKAATAIRKAADATAAGHPHVPIFWLASEDHDLAEADHLSLTSKHEVRTIHLETADAALRLPVGGRQLGPQIRATLDQAAELLGPSPALDLLERCYTPEATFSQAFARFISAVFADQGLIVIDASTRDFHALGQPVLRHAIEHAVELNAALLERNQLLASRGFDAQVMVKPQGSLLFLLDEETGERLSLKLRGDNIWSAGKKTYSTAELLAILAAEPHRLSPNALLRPLFQDWLLPTSAYIGGPAEIAYFAQSAVLYERLSGRITPVLPRLSATLIDAQSAAVMQRYGLSLPDLFAAPPAELAQRIGARSMPVEGKRKLAAAGNALDEELQSLTAWMHALDEGLGRSANVAASKMRYQMNRLRRLAANHQLERDASIRRHIDALYRSLYPGEHLQERAIGAVSFLAQFGDGLAGVLVENAAQECPGHRAIFL</sequence>
<proteinExistence type="inferred from homology"/>
<keyword evidence="6" id="KW-1185">Reference proteome</keyword>
<dbReference type="InterPro" id="IPR011199">
    <property type="entry name" value="Bacillithiol_biosynth_BshC"/>
</dbReference>
<dbReference type="InterPro" id="IPR055399">
    <property type="entry name" value="CC_BshC"/>
</dbReference>
<dbReference type="OrthoDB" id="9765151at2"/>
<reference evidence="5 6" key="1">
    <citation type="submission" date="2019-03" db="EMBL/GenBank/DDBJ databases">
        <title>Genomic Encyclopedia of Type Strains, Phase IV (KMG-IV): sequencing the most valuable type-strain genomes for metagenomic binning, comparative biology and taxonomic classification.</title>
        <authorList>
            <person name="Goeker M."/>
        </authorList>
    </citation>
    <scope>NUCLEOTIDE SEQUENCE [LARGE SCALE GENOMIC DNA]</scope>
    <source>
        <strain evidence="5 6">DSM 103428</strain>
    </source>
</reference>
<dbReference type="NCBIfam" id="TIGR03998">
    <property type="entry name" value="thiol_BshC"/>
    <property type="match status" value="1"/>
</dbReference>
<feature type="domain" description="Bacillithiol biosynthesis BshC N-terminal Rossmann-like" evidence="3">
    <location>
        <begin position="3"/>
        <end position="374"/>
    </location>
</feature>
<comment type="caution">
    <text evidence="5">The sequence shown here is derived from an EMBL/GenBank/DDBJ whole genome shotgun (WGS) entry which is preliminary data.</text>
</comment>
<evidence type="ECO:0000256" key="1">
    <source>
        <dbReference type="ARBA" id="ARBA00022598"/>
    </source>
</evidence>
<dbReference type="EC" id="6.-.-.-" evidence="2"/>
<protein>
    <recommendedName>
        <fullName evidence="2">Putative cysteine ligase BshC</fullName>
        <ecNumber evidence="2">6.-.-.-</ecNumber>
    </recommendedName>
</protein>
<accession>A0A4R1L6Y2</accession>
<dbReference type="GO" id="GO:0016874">
    <property type="term" value="F:ligase activity"/>
    <property type="evidence" value="ECO:0007669"/>
    <property type="project" value="UniProtKB-UniRule"/>
</dbReference>
<dbReference type="EMBL" id="SMGK01000002">
    <property type="protein sequence ID" value="TCK73904.1"/>
    <property type="molecule type" value="Genomic_DNA"/>
</dbReference>
<evidence type="ECO:0000313" key="5">
    <source>
        <dbReference type="EMBL" id="TCK73904.1"/>
    </source>
</evidence>
<evidence type="ECO:0000256" key="2">
    <source>
        <dbReference type="HAMAP-Rule" id="MF_01867"/>
    </source>
</evidence>
<name>A0A4R1L6Y2_9BACT</name>
<dbReference type="AlphaFoldDB" id="A0A4R1L6Y2"/>